<proteinExistence type="predicted"/>
<organism evidence="1 2">
    <name type="scientific">Teredinibacter turnerae (strain ATCC 39867 / T7901)</name>
    <dbReference type="NCBI Taxonomy" id="377629"/>
    <lineage>
        <taxon>Bacteria</taxon>
        <taxon>Pseudomonadati</taxon>
        <taxon>Pseudomonadota</taxon>
        <taxon>Gammaproteobacteria</taxon>
        <taxon>Cellvibrionales</taxon>
        <taxon>Cellvibrionaceae</taxon>
        <taxon>Teredinibacter</taxon>
    </lineage>
</organism>
<dbReference type="STRING" id="377629.TERTU_1826"/>
<protein>
    <submittedName>
        <fullName evidence="1">Uncharacterized protein</fullName>
    </submittedName>
</protein>
<accession>C5BHT8</accession>
<sequence length="37" mass="4375">MSGAIKVHLWVWVHRFYIGVDEWRAGVQAMRVSYVRA</sequence>
<dbReference type="Proteomes" id="UP000009080">
    <property type="component" value="Chromosome"/>
</dbReference>
<evidence type="ECO:0000313" key="2">
    <source>
        <dbReference type="Proteomes" id="UP000009080"/>
    </source>
</evidence>
<keyword evidence="2" id="KW-1185">Reference proteome</keyword>
<name>C5BHT8_TERTT</name>
<evidence type="ECO:0000313" key="1">
    <source>
        <dbReference type="EMBL" id="ACR12367.1"/>
    </source>
</evidence>
<reference evidence="1 2" key="1">
    <citation type="journal article" date="2009" name="PLoS ONE">
        <title>The complete genome of Teredinibacter turnerae T7901: an intracellular endosymbiont of marine wood-boring bivalves (shipworms).</title>
        <authorList>
            <person name="Yang J.C."/>
            <person name="Madupu R."/>
            <person name="Durkin A.S."/>
            <person name="Ekborg N.A."/>
            <person name="Pedamallu C.S."/>
            <person name="Hostetler J.B."/>
            <person name="Radune D."/>
            <person name="Toms B.S."/>
            <person name="Henrissat B."/>
            <person name="Coutinho P.M."/>
            <person name="Schwarz S."/>
            <person name="Field L."/>
            <person name="Trindade-Silva A.E."/>
            <person name="Soares C.A.G."/>
            <person name="Elshahawi S."/>
            <person name="Hanora A."/>
            <person name="Schmidt E.W."/>
            <person name="Haygood M.G."/>
            <person name="Posfai J."/>
            <person name="Benner J."/>
            <person name="Madinger C."/>
            <person name="Nove J."/>
            <person name="Anton B."/>
            <person name="Chaudhary K."/>
            <person name="Foster J."/>
            <person name="Holman A."/>
            <person name="Kumar S."/>
            <person name="Lessard P.A."/>
            <person name="Luyten Y.A."/>
            <person name="Slatko B."/>
            <person name="Wood N."/>
            <person name="Wu B."/>
            <person name="Teplitski M."/>
            <person name="Mougous J.D."/>
            <person name="Ward N."/>
            <person name="Eisen J.A."/>
            <person name="Badger J.H."/>
            <person name="Distel D.L."/>
        </authorList>
    </citation>
    <scope>NUCLEOTIDE SEQUENCE [LARGE SCALE GENOMIC DNA]</scope>
    <source>
        <strain evidence="2">ATCC 39867 / T7901</strain>
    </source>
</reference>
<gene>
    <name evidence="1" type="ordered locus">TERTU_1826</name>
</gene>
<dbReference type="AlphaFoldDB" id="C5BHT8"/>
<dbReference type="EMBL" id="CP001614">
    <property type="protein sequence ID" value="ACR12367.1"/>
    <property type="molecule type" value="Genomic_DNA"/>
</dbReference>
<dbReference type="KEGG" id="ttu:TERTU_1826"/>
<dbReference type="HOGENOM" id="CLU_3349720_0_0_6"/>